<feature type="chain" id="PRO_5045823737" evidence="2">
    <location>
        <begin position="21"/>
        <end position="584"/>
    </location>
</feature>
<sequence length="584" mass="63865">MSLYEICLLCFLFLVNKISSALLLSTNKSQYGIASSPTSPASLPFRYKLPGVDPSKHALRNDEPLIVSNTEADIPSPGRSEDVLSDTGSTAEPDESQSSVEPPRGDYLDDEAIVDWDSDSGIDVCTPHNPPDFEYDWLDDIDTPIFDAFDFEWPEPEKRHPDEMRSAYAREFLKPYLAENVQDILDATPASVGCLWLLPDTASHWPSTPPVAASMVELVALLGGIFSTWYLDRIAKRARTYDMEAGLPLADTFVQTEAVSSWYTKMVNALTMAAMRHASLAMGDDTEQVGQGDVADKPQLARPEWDDGDATGPEDAGCPAAVDIYLKGKTAMDAWKKHSVLGEWEREACRLIAADPDGAPTTGKERREEDGYIVQPKDPPAVYHSSTPASRVRSEYSPLRSFLRAMFDSEVISHVPMRRGQAFASAVRGEHHGRLKGIQMLKQSCGVAHVTGNGRTRAAQDYPLASRDVVQEEDPCASLLTPPQSPKPIAICSPPLVAPGTGQRKPRPPLPAPEAWGRLDSVYGRPLEAGLSDVLHLCQTAAKPRSGKGGGELHESHNTLVSISFTPTILRQNTHRSTGKRKRA</sequence>
<name>A0ABP0CCR6_9PEZI</name>
<evidence type="ECO:0000256" key="1">
    <source>
        <dbReference type="SAM" id="MobiDB-lite"/>
    </source>
</evidence>
<proteinExistence type="predicted"/>
<gene>
    <name evidence="3" type="ORF">SCUCBS95973_007367</name>
</gene>
<reference evidence="3 4" key="1">
    <citation type="submission" date="2024-01" db="EMBL/GenBank/DDBJ databases">
        <authorList>
            <person name="Allen C."/>
            <person name="Tagirdzhanova G."/>
        </authorList>
    </citation>
    <scope>NUCLEOTIDE SEQUENCE [LARGE SCALE GENOMIC DNA]</scope>
</reference>
<feature type="region of interest" description="Disordered" evidence="1">
    <location>
        <begin position="355"/>
        <end position="389"/>
    </location>
</feature>
<organism evidence="3 4">
    <name type="scientific">Sporothrix curviconia</name>
    <dbReference type="NCBI Taxonomy" id="1260050"/>
    <lineage>
        <taxon>Eukaryota</taxon>
        <taxon>Fungi</taxon>
        <taxon>Dikarya</taxon>
        <taxon>Ascomycota</taxon>
        <taxon>Pezizomycotina</taxon>
        <taxon>Sordariomycetes</taxon>
        <taxon>Sordariomycetidae</taxon>
        <taxon>Ophiostomatales</taxon>
        <taxon>Ophiostomataceae</taxon>
        <taxon>Sporothrix</taxon>
    </lineage>
</organism>
<feature type="signal peptide" evidence="2">
    <location>
        <begin position="1"/>
        <end position="20"/>
    </location>
</feature>
<feature type="compositionally biased region" description="Polar residues" evidence="1">
    <location>
        <begin position="86"/>
        <end position="100"/>
    </location>
</feature>
<feature type="region of interest" description="Disordered" evidence="1">
    <location>
        <begin position="56"/>
        <end position="107"/>
    </location>
</feature>
<dbReference type="EMBL" id="CAWUHB010000050">
    <property type="protein sequence ID" value="CAK7229839.1"/>
    <property type="molecule type" value="Genomic_DNA"/>
</dbReference>
<evidence type="ECO:0000313" key="3">
    <source>
        <dbReference type="EMBL" id="CAK7229839.1"/>
    </source>
</evidence>
<dbReference type="Proteomes" id="UP001642405">
    <property type="component" value="Unassembled WGS sequence"/>
</dbReference>
<accession>A0ABP0CCR6</accession>
<evidence type="ECO:0000313" key="4">
    <source>
        <dbReference type="Proteomes" id="UP001642405"/>
    </source>
</evidence>
<keyword evidence="4" id="KW-1185">Reference proteome</keyword>
<evidence type="ECO:0000256" key="2">
    <source>
        <dbReference type="SAM" id="SignalP"/>
    </source>
</evidence>
<comment type="caution">
    <text evidence="3">The sequence shown here is derived from an EMBL/GenBank/DDBJ whole genome shotgun (WGS) entry which is preliminary data.</text>
</comment>
<protein>
    <submittedName>
        <fullName evidence="3">Uncharacterized protein</fullName>
    </submittedName>
</protein>
<feature type="region of interest" description="Disordered" evidence="1">
    <location>
        <begin position="284"/>
        <end position="316"/>
    </location>
</feature>
<keyword evidence="2" id="KW-0732">Signal</keyword>